<accession>A0ABR3EQG5</accession>
<comment type="caution">
    <text evidence="1">The sequence shown here is derived from an EMBL/GenBank/DDBJ whole genome shotgun (WGS) entry which is preliminary data.</text>
</comment>
<name>A0ABR3EQG5_9AGAR</name>
<sequence length="155" mass="17494">MLYEEVYSQDELSVDVDQTDQIADDLQGMGLLDEQEALQKVLIGISPNDDYYPYPNSTRHLEGVIKSVLWLLKKTGAKDVPSYKEFRKIQQEVRELCGAHISEHVSDLKNIFSSISLKDLAARDFANPLVAPNINLYPEDVEGRPISEMWQVPGG</sequence>
<dbReference type="Proteomes" id="UP001465976">
    <property type="component" value="Unassembled WGS sequence"/>
</dbReference>
<evidence type="ECO:0000313" key="2">
    <source>
        <dbReference type="Proteomes" id="UP001465976"/>
    </source>
</evidence>
<evidence type="ECO:0000313" key="1">
    <source>
        <dbReference type="EMBL" id="KAL0565047.1"/>
    </source>
</evidence>
<dbReference type="EMBL" id="JBAHYK010002448">
    <property type="protein sequence ID" value="KAL0565047.1"/>
    <property type="molecule type" value="Genomic_DNA"/>
</dbReference>
<organism evidence="1 2">
    <name type="scientific">Marasmius crinis-equi</name>
    <dbReference type="NCBI Taxonomy" id="585013"/>
    <lineage>
        <taxon>Eukaryota</taxon>
        <taxon>Fungi</taxon>
        <taxon>Dikarya</taxon>
        <taxon>Basidiomycota</taxon>
        <taxon>Agaricomycotina</taxon>
        <taxon>Agaricomycetes</taxon>
        <taxon>Agaricomycetidae</taxon>
        <taxon>Agaricales</taxon>
        <taxon>Marasmiineae</taxon>
        <taxon>Marasmiaceae</taxon>
        <taxon>Marasmius</taxon>
    </lineage>
</organism>
<protein>
    <submittedName>
        <fullName evidence="1">Uncharacterized protein</fullName>
    </submittedName>
</protein>
<gene>
    <name evidence="1" type="ORF">V5O48_016983</name>
</gene>
<keyword evidence="2" id="KW-1185">Reference proteome</keyword>
<reference evidence="1 2" key="1">
    <citation type="submission" date="2024-02" db="EMBL/GenBank/DDBJ databases">
        <title>A draft genome for the cacao thread blight pathogen Marasmius crinis-equi.</title>
        <authorList>
            <person name="Cohen S.P."/>
            <person name="Baruah I.K."/>
            <person name="Amoako-Attah I."/>
            <person name="Bukari Y."/>
            <person name="Meinhardt L.W."/>
            <person name="Bailey B.A."/>
        </authorList>
    </citation>
    <scope>NUCLEOTIDE SEQUENCE [LARGE SCALE GENOMIC DNA]</scope>
    <source>
        <strain evidence="1 2">GH-76</strain>
    </source>
</reference>
<proteinExistence type="predicted"/>